<dbReference type="InterPro" id="IPR000719">
    <property type="entry name" value="Prot_kinase_dom"/>
</dbReference>
<dbReference type="PROSITE" id="PS50011">
    <property type="entry name" value="PROTEIN_KINASE_DOM"/>
    <property type="match status" value="1"/>
</dbReference>
<evidence type="ECO:0000259" key="4">
    <source>
        <dbReference type="PROSITE" id="PS50011"/>
    </source>
</evidence>
<dbReference type="SUPFAM" id="SSF56112">
    <property type="entry name" value="Protein kinase-like (PK-like)"/>
    <property type="match status" value="1"/>
</dbReference>
<dbReference type="InterPro" id="IPR011009">
    <property type="entry name" value="Kinase-like_dom_sf"/>
</dbReference>
<dbReference type="CDD" id="cd07831">
    <property type="entry name" value="STKc_MOK"/>
    <property type="match status" value="1"/>
</dbReference>
<dbReference type="FunFam" id="3.30.200.20:FF:000271">
    <property type="entry name" value="MAPK/MAK/MRK overlapping kinase"/>
    <property type="match status" value="1"/>
</dbReference>
<feature type="compositionally biased region" description="Basic and acidic residues" evidence="3">
    <location>
        <begin position="341"/>
        <end position="355"/>
    </location>
</feature>
<dbReference type="InterPro" id="IPR008271">
    <property type="entry name" value="Ser/Thr_kinase_AS"/>
</dbReference>
<reference evidence="5 6" key="1">
    <citation type="journal article" date="2023" name="Sci. Data">
        <title>Genome assembly of the Korean intertidal mud-creeper Batillaria attramentaria.</title>
        <authorList>
            <person name="Patra A.K."/>
            <person name="Ho P.T."/>
            <person name="Jun S."/>
            <person name="Lee S.J."/>
            <person name="Kim Y."/>
            <person name="Won Y.J."/>
        </authorList>
    </citation>
    <scope>NUCLEOTIDE SEQUENCE [LARGE SCALE GENOMIC DNA]</scope>
    <source>
        <strain evidence="5">Wonlab-2016</strain>
    </source>
</reference>
<evidence type="ECO:0000313" key="6">
    <source>
        <dbReference type="Proteomes" id="UP001519460"/>
    </source>
</evidence>
<dbReference type="PANTHER" id="PTHR24055">
    <property type="entry name" value="MITOGEN-ACTIVATED PROTEIN KINASE"/>
    <property type="match status" value="1"/>
</dbReference>
<protein>
    <recommendedName>
        <fullName evidence="4">Protein kinase domain-containing protein</fullName>
    </recommendedName>
</protein>
<dbReference type="Gene3D" id="1.10.510.10">
    <property type="entry name" value="Transferase(Phosphotransferase) domain 1"/>
    <property type="match status" value="1"/>
</dbReference>
<evidence type="ECO:0000256" key="3">
    <source>
        <dbReference type="SAM" id="MobiDB-lite"/>
    </source>
</evidence>
<feature type="domain" description="Protein kinase" evidence="4">
    <location>
        <begin position="8"/>
        <end position="289"/>
    </location>
</feature>
<evidence type="ECO:0000313" key="5">
    <source>
        <dbReference type="EMBL" id="KAK7490211.1"/>
    </source>
</evidence>
<dbReference type="InterPro" id="IPR050117">
    <property type="entry name" value="MAPK"/>
</dbReference>
<feature type="region of interest" description="Disordered" evidence="3">
    <location>
        <begin position="303"/>
        <end position="355"/>
    </location>
</feature>
<organism evidence="5 6">
    <name type="scientific">Batillaria attramentaria</name>
    <dbReference type="NCBI Taxonomy" id="370345"/>
    <lineage>
        <taxon>Eukaryota</taxon>
        <taxon>Metazoa</taxon>
        <taxon>Spiralia</taxon>
        <taxon>Lophotrochozoa</taxon>
        <taxon>Mollusca</taxon>
        <taxon>Gastropoda</taxon>
        <taxon>Caenogastropoda</taxon>
        <taxon>Sorbeoconcha</taxon>
        <taxon>Cerithioidea</taxon>
        <taxon>Batillariidae</taxon>
        <taxon>Batillaria</taxon>
    </lineage>
</organism>
<evidence type="ECO:0000256" key="2">
    <source>
        <dbReference type="ARBA" id="ARBA00022840"/>
    </source>
</evidence>
<dbReference type="AlphaFoldDB" id="A0ABD0KSH5"/>
<comment type="caution">
    <text evidence="5">The sequence shown here is derived from an EMBL/GenBank/DDBJ whole genome shotgun (WGS) entry which is preliminary data.</text>
</comment>
<feature type="region of interest" description="Disordered" evidence="3">
    <location>
        <begin position="403"/>
        <end position="445"/>
    </location>
</feature>
<keyword evidence="2" id="KW-0067">ATP-binding</keyword>
<keyword evidence="1" id="KW-0547">Nucleotide-binding</keyword>
<accession>A0ABD0KSH5</accession>
<evidence type="ECO:0000256" key="1">
    <source>
        <dbReference type="ARBA" id="ARBA00022741"/>
    </source>
</evidence>
<dbReference type="Gene3D" id="3.30.200.20">
    <property type="entry name" value="Phosphorylase Kinase, domain 1"/>
    <property type="match status" value="1"/>
</dbReference>
<dbReference type="GO" id="GO:0005524">
    <property type="term" value="F:ATP binding"/>
    <property type="evidence" value="ECO:0007669"/>
    <property type="project" value="UniProtKB-KW"/>
</dbReference>
<sequence length="538" mass="61038">MNLLLQKYRILGKKGEGTFSEVLKVQNIKDGTYRACKKMKQTYDSIEQVNNLREIQAMRRLAPHGNVLELFEVIFEKKSGTLVLICELMDMNIYELIRGKRHYLPERKIKHYMYQLLKSIDHVHRNGIFHRDVKPENILIREDVLKLADFGSCRSVYSKQPYTEYISTRWYRAPECLLTDGYYTYKMDIWSIGCVFFEILSLHPLFPGSNEVDQIAKIHDIMGTPDPSVLNKLKRSRGMNFNFPPKKGSGIERLLTHVSQEAIQLIYQMCTYDPDERITARQALKHHYFKDLRDADKRAAAIAKQRQIQEDKMLEKTSAAETAPTVNGDGDTAQPLLDGTSSRDKAVAEEPREPTKAQLAEITMYPSLPKAQSLPTHAQTLKERKRVGGGGGKSLALSKADVFSSSEIEDGGNTKESTKKKKKRRHRRQTESHGFSHHTGLLPRVPMHPATFNPTFHSTSFPTAIHKVQDSGSSTLLPTINNAYKPHKANGRQGRWGAPIGQLAAPTTNAFKPHQATAAKTSKSFLSNYTLPSLDRRY</sequence>
<name>A0ABD0KSH5_9CAEN</name>
<dbReference type="EMBL" id="JACVVK020000129">
    <property type="protein sequence ID" value="KAK7490211.1"/>
    <property type="molecule type" value="Genomic_DNA"/>
</dbReference>
<dbReference type="FunFam" id="1.10.510.10:FF:000773">
    <property type="entry name" value="MOK protein kinase"/>
    <property type="match status" value="1"/>
</dbReference>
<proteinExistence type="predicted"/>
<dbReference type="Proteomes" id="UP001519460">
    <property type="component" value="Unassembled WGS sequence"/>
</dbReference>
<dbReference type="PROSITE" id="PS00108">
    <property type="entry name" value="PROTEIN_KINASE_ST"/>
    <property type="match status" value="1"/>
</dbReference>
<dbReference type="Pfam" id="PF00069">
    <property type="entry name" value="Pkinase"/>
    <property type="match status" value="1"/>
</dbReference>
<feature type="compositionally biased region" description="Basic residues" evidence="3">
    <location>
        <begin position="418"/>
        <end position="428"/>
    </location>
</feature>
<gene>
    <name evidence="5" type="ORF">BaRGS_00018556</name>
</gene>
<keyword evidence="6" id="KW-1185">Reference proteome</keyword>
<dbReference type="SMART" id="SM00220">
    <property type="entry name" value="S_TKc"/>
    <property type="match status" value="1"/>
</dbReference>